<dbReference type="EMBL" id="BMQL01000021">
    <property type="protein sequence ID" value="GGR17795.1"/>
    <property type="molecule type" value="Genomic_DNA"/>
</dbReference>
<accession>A0A918CDQ7</accession>
<dbReference type="RefSeq" id="WP_189091635.1">
    <property type="nucleotide sequence ID" value="NZ_BMQL01000021.1"/>
</dbReference>
<dbReference type="AlphaFoldDB" id="A0A918CDQ7"/>
<comment type="caution">
    <text evidence="1">The sequence shown here is derived from an EMBL/GenBank/DDBJ whole genome shotgun (WGS) entry which is preliminary data.</text>
</comment>
<dbReference type="Proteomes" id="UP000603865">
    <property type="component" value="Unassembled WGS sequence"/>
</dbReference>
<proteinExistence type="predicted"/>
<sequence>MAISEHIKTILVNAFGLTQALMATDYPIVYVERPGFQVQITAVTDPHGLHVMVDYTHLESQQRGGYALLLPQGTGAWHSTQPHWGVPSPLDLKFEHEFGLRPSSPLRLPRGRGDIA</sequence>
<reference evidence="1" key="1">
    <citation type="journal article" date="2014" name="Int. J. Syst. Evol. Microbiol.">
        <title>Complete genome sequence of Corynebacterium casei LMG S-19264T (=DSM 44701T), isolated from a smear-ripened cheese.</title>
        <authorList>
            <consortium name="US DOE Joint Genome Institute (JGI-PGF)"/>
            <person name="Walter F."/>
            <person name="Albersmeier A."/>
            <person name="Kalinowski J."/>
            <person name="Ruckert C."/>
        </authorList>
    </citation>
    <scope>NUCLEOTIDE SEQUENCE</scope>
    <source>
        <strain evidence="1">JCM 31311</strain>
    </source>
</reference>
<reference evidence="1" key="2">
    <citation type="submission" date="2020-09" db="EMBL/GenBank/DDBJ databases">
        <authorList>
            <person name="Sun Q."/>
            <person name="Ohkuma M."/>
        </authorList>
    </citation>
    <scope>NUCLEOTIDE SEQUENCE</scope>
    <source>
        <strain evidence="1">JCM 31311</strain>
    </source>
</reference>
<gene>
    <name evidence="1" type="ORF">GCM10008957_33170</name>
</gene>
<evidence type="ECO:0000313" key="1">
    <source>
        <dbReference type="EMBL" id="GGR17795.1"/>
    </source>
</evidence>
<name>A0A918CDQ7_9DEIO</name>
<keyword evidence="2" id="KW-1185">Reference proteome</keyword>
<protein>
    <submittedName>
        <fullName evidence="1">Uncharacterized protein</fullName>
    </submittedName>
</protein>
<evidence type="ECO:0000313" key="2">
    <source>
        <dbReference type="Proteomes" id="UP000603865"/>
    </source>
</evidence>
<organism evidence="1 2">
    <name type="scientific">Deinococcus ruber</name>
    <dbReference type="NCBI Taxonomy" id="1848197"/>
    <lineage>
        <taxon>Bacteria</taxon>
        <taxon>Thermotogati</taxon>
        <taxon>Deinococcota</taxon>
        <taxon>Deinococci</taxon>
        <taxon>Deinococcales</taxon>
        <taxon>Deinococcaceae</taxon>
        <taxon>Deinococcus</taxon>
    </lineage>
</organism>